<keyword evidence="4" id="KW-0969">Cilium</keyword>
<evidence type="ECO:0000313" key="5">
    <source>
        <dbReference type="Proteomes" id="UP000547209"/>
    </source>
</evidence>
<dbReference type="EMBL" id="JACJVP010000021">
    <property type="protein sequence ID" value="MBB6671523.1"/>
    <property type="molecule type" value="Genomic_DNA"/>
</dbReference>
<dbReference type="InterPro" id="IPR036679">
    <property type="entry name" value="FlgN-like_sf"/>
</dbReference>
<evidence type="ECO:0000256" key="2">
    <source>
        <dbReference type="SAM" id="Coils"/>
    </source>
</evidence>
<dbReference type="GO" id="GO:0044780">
    <property type="term" value="P:bacterial-type flagellum assembly"/>
    <property type="evidence" value="ECO:0007669"/>
    <property type="project" value="InterPro"/>
</dbReference>
<dbReference type="AlphaFoldDB" id="A0A7X0RPY8"/>
<name>A0A7X0RPY8_9BACL</name>
<dbReference type="Gene3D" id="1.20.58.300">
    <property type="entry name" value="FlgN-like"/>
    <property type="match status" value="1"/>
</dbReference>
<keyword evidence="2" id="KW-0175">Coiled coil</keyword>
<organism evidence="4 5">
    <name type="scientific">Cohnella nanjingensis</name>
    <dbReference type="NCBI Taxonomy" id="1387779"/>
    <lineage>
        <taxon>Bacteria</taxon>
        <taxon>Bacillati</taxon>
        <taxon>Bacillota</taxon>
        <taxon>Bacilli</taxon>
        <taxon>Bacillales</taxon>
        <taxon>Paenibacillaceae</taxon>
        <taxon>Cohnella</taxon>
    </lineage>
</organism>
<dbReference type="InterPro" id="IPR007809">
    <property type="entry name" value="FlgN-like"/>
</dbReference>
<reference evidence="4 5" key="1">
    <citation type="submission" date="2020-08" db="EMBL/GenBank/DDBJ databases">
        <title>Cohnella phylogeny.</title>
        <authorList>
            <person name="Dunlap C."/>
        </authorList>
    </citation>
    <scope>NUCLEOTIDE SEQUENCE [LARGE SCALE GENOMIC DNA]</scope>
    <source>
        <strain evidence="4 5">DSM 28246</strain>
    </source>
</reference>
<dbReference type="Pfam" id="PF05130">
    <property type="entry name" value="FlgN"/>
    <property type="match status" value="1"/>
</dbReference>
<comment type="caution">
    <text evidence="4">The sequence shown here is derived from an EMBL/GenBank/DDBJ whole genome shotgun (WGS) entry which is preliminary data.</text>
</comment>
<keyword evidence="4" id="KW-0966">Cell projection</keyword>
<evidence type="ECO:0000256" key="3">
    <source>
        <dbReference type="SAM" id="MobiDB-lite"/>
    </source>
</evidence>
<keyword evidence="5" id="KW-1185">Reference proteome</keyword>
<feature type="compositionally biased region" description="Polar residues" evidence="3">
    <location>
        <begin position="147"/>
        <end position="159"/>
    </location>
</feature>
<keyword evidence="4" id="KW-0282">Flagellum</keyword>
<sequence length="168" mass="19062">MSIQGLLTTLEALTDIHEEMLQLARDKVRIVVENKVEDLVALTAKETRVVSRLESCYRDMTQETAGGWAELGLAPRPSVKLSDLIQAVHRADRKSELTELALKLRSQHEELKVLNERNQMLVRQSLDYIQFELDLIAGPYDQDVTYSPNAGQSNYQGGTSRRMFDTRA</sequence>
<evidence type="ECO:0000313" key="4">
    <source>
        <dbReference type="EMBL" id="MBB6671523.1"/>
    </source>
</evidence>
<accession>A0A7X0RPY8</accession>
<dbReference type="RefSeq" id="WP_185143002.1">
    <property type="nucleotide sequence ID" value="NZ_JACJVP010000021.1"/>
</dbReference>
<feature type="region of interest" description="Disordered" evidence="3">
    <location>
        <begin position="147"/>
        <end position="168"/>
    </location>
</feature>
<proteinExistence type="predicted"/>
<feature type="coiled-coil region" evidence="2">
    <location>
        <begin position="97"/>
        <end position="124"/>
    </location>
</feature>
<dbReference type="SUPFAM" id="SSF140566">
    <property type="entry name" value="FlgN-like"/>
    <property type="match status" value="1"/>
</dbReference>
<protein>
    <submittedName>
        <fullName evidence="4">Flagellar protein FlgN</fullName>
    </submittedName>
</protein>
<gene>
    <name evidence="4" type="ORF">H7C19_12605</name>
</gene>
<evidence type="ECO:0000256" key="1">
    <source>
        <dbReference type="ARBA" id="ARBA00022795"/>
    </source>
</evidence>
<keyword evidence="1" id="KW-1005">Bacterial flagellum biogenesis</keyword>
<dbReference type="Proteomes" id="UP000547209">
    <property type="component" value="Unassembled WGS sequence"/>
</dbReference>